<organism evidence="2 3">
    <name type="scientific">Durusdinium trenchii</name>
    <dbReference type="NCBI Taxonomy" id="1381693"/>
    <lineage>
        <taxon>Eukaryota</taxon>
        <taxon>Sar</taxon>
        <taxon>Alveolata</taxon>
        <taxon>Dinophyceae</taxon>
        <taxon>Suessiales</taxon>
        <taxon>Symbiodiniaceae</taxon>
        <taxon>Durusdinium</taxon>
    </lineage>
</organism>
<comment type="caution">
    <text evidence="2">The sequence shown here is derived from an EMBL/GenBank/DDBJ whole genome shotgun (WGS) entry which is preliminary data.</text>
</comment>
<gene>
    <name evidence="1" type="ORF">SCF082_LOCUS38817</name>
    <name evidence="2" type="ORF">SCF082_LOCUS39052</name>
</gene>
<dbReference type="Proteomes" id="UP001642464">
    <property type="component" value="Unassembled WGS sequence"/>
</dbReference>
<name>A0ABP0Q259_9DINO</name>
<protein>
    <submittedName>
        <fullName evidence="2">Uncharacterized protein</fullName>
    </submittedName>
</protein>
<evidence type="ECO:0000313" key="1">
    <source>
        <dbReference type="EMBL" id="CAK9081582.1"/>
    </source>
</evidence>
<feature type="non-terminal residue" evidence="2">
    <location>
        <position position="54"/>
    </location>
</feature>
<keyword evidence="3" id="KW-1185">Reference proteome</keyword>
<reference evidence="2 3" key="1">
    <citation type="submission" date="2024-02" db="EMBL/GenBank/DDBJ databases">
        <authorList>
            <person name="Chen Y."/>
            <person name="Shah S."/>
            <person name="Dougan E. K."/>
            <person name="Thang M."/>
            <person name="Chan C."/>
        </authorList>
    </citation>
    <scope>NUCLEOTIDE SEQUENCE [LARGE SCALE GENOMIC DNA]</scope>
</reference>
<proteinExistence type="predicted"/>
<sequence>EPSAQEPSNPLEALQECGAFDWVSLEAALKEAVKGVSKALEQKEFPPPVAVEPQ</sequence>
<feature type="non-terminal residue" evidence="2">
    <location>
        <position position="1"/>
    </location>
</feature>
<dbReference type="EMBL" id="CAXAMM010038862">
    <property type="protein sequence ID" value="CAK9081582.1"/>
    <property type="molecule type" value="Genomic_DNA"/>
</dbReference>
<accession>A0ABP0Q259</accession>
<dbReference type="EMBL" id="CAXAMM010038918">
    <property type="protein sequence ID" value="CAK9082111.1"/>
    <property type="molecule type" value="Genomic_DNA"/>
</dbReference>
<evidence type="ECO:0000313" key="3">
    <source>
        <dbReference type="Proteomes" id="UP001642464"/>
    </source>
</evidence>
<evidence type="ECO:0000313" key="2">
    <source>
        <dbReference type="EMBL" id="CAK9082111.1"/>
    </source>
</evidence>